<dbReference type="GO" id="GO:0009617">
    <property type="term" value="P:response to bacterium"/>
    <property type="evidence" value="ECO:0007669"/>
    <property type="project" value="TreeGrafter"/>
</dbReference>
<feature type="domain" description="VWFA" evidence="4">
    <location>
        <begin position="1"/>
        <end position="94"/>
    </location>
</feature>
<name>A0A9F2REC1_PYTBI</name>
<evidence type="ECO:0000313" key="6">
    <source>
        <dbReference type="RefSeq" id="XP_007445478.2"/>
    </source>
</evidence>
<evidence type="ECO:0000313" key="5">
    <source>
        <dbReference type="Proteomes" id="UP000695026"/>
    </source>
</evidence>
<protein>
    <submittedName>
        <fullName evidence="6">Complement factor B-like</fullName>
    </submittedName>
</protein>
<dbReference type="OrthoDB" id="6127264at2759"/>
<dbReference type="InterPro" id="IPR036465">
    <property type="entry name" value="vWFA_dom_sf"/>
</dbReference>
<keyword evidence="5" id="KW-1185">Reference proteome</keyword>
<dbReference type="GO" id="GO:0070062">
    <property type="term" value="C:extracellular exosome"/>
    <property type="evidence" value="ECO:0007669"/>
    <property type="project" value="TreeGrafter"/>
</dbReference>
<dbReference type="InterPro" id="IPR002035">
    <property type="entry name" value="VWF_A"/>
</dbReference>
<dbReference type="Pfam" id="PF00092">
    <property type="entry name" value="VWA"/>
    <property type="match status" value="1"/>
</dbReference>
<proteinExistence type="predicted"/>
<organism evidence="5 6">
    <name type="scientific">Python bivittatus</name>
    <name type="common">Burmese python</name>
    <name type="synonym">Python molurus bivittatus</name>
    <dbReference type="NCBI Taxonomy" id="176946"/>
    <lineage>
        <taxon>Eukaryota</taxon>
        <taxon>Metazoa</taxon>
        <taxon>Chordata</taxon>
        <taxon>Craniata</taxon>
        <taxon>Vertebrata</taxon>
        <taxon>Euteleostomi</taxon>
        <taxon>Lepidosauria</taxon>
        <taxon>Squamata</taxon>
        <taxon>Bifurcata</taxon>
        <taxon>Unidentata</taxon>
        <taxon>Episquamata</taxon>
        <taxon>Toxicofera</taxon>
        <taxon>Serpentes</taxon>
        <taxon>Henophidia</taxon>
        <taxon>Pythonidae</taxon>
        <taxon>Python</taxon>
    </lineage>
</organism>
<evidence type="ECO:0000256" key="1">
    <source>
        <dbReference type="ARBA" id="ARBA00022659"/>
    </source>
</evidence>
<dbReference type="PANTHER" id="PTHR46393">
    <property type="entry name" value="SUSHI DOMAIN-CONTAINING PROTEIN"/>
    <property type="match status" value="1"/>
</dbReference>
<dbReference type="Proteomes" id="UP000695026">
    <property type="component" value="Unplaced"/>
</dbReference>
<keyword evidence="3" id="KW-0325">Glycoprotein</keyword>
<dbReference type="RefSeq" id="XP_007445478.2">
    <property type="nucleotide sequence ID" value="XM_007445416.2"/>
</dbReference>
<keyword evidence="1" id="KW-0768">Sushi</keyword>
<sequence>MNPNSSDAAWVIELMEKVKLTDHRQKPGTNINKGLQAVYEMMVSQEADERRRKLIPPPISNSTRHVIILMSDGDYNMGGDPISVIRDIKEFLRIGKSRSNPRNEYLGKS</sequence>
<dbReference type="Gene3D" id="3.40.50.410">
    <property type="entry name" value="von Willebrand factor, type A domain"/>
    <property type="match status" value="1"/>
</dbReference>
<dbReference type="SUPFAM" id="SSF53300">
    <property type="entry name" value="vWA-like"/>
    <property type="match status" value="1"/>
</dbReference>
<dbReference type="PROSITE" id="PS50234">
    <property type="entry name" value="VWFA"/>
    <property type="match status" value="1"/>
</dbReference>
<gene>
    <name evidence="6" type="primary">LOC103065149</name>
</gene>
<keyword evidence="2" id="KW-0677">Repeat</keyword>
<evidence type="ECO:0000259" key="4">
    <source>
        <dbReference type="PROSITE" id="PS50234"/>
    </source>
</evidence>
<dbReference type="GeneID" id="103065149"/>
<evidence type="ECO:0000256" key="2">
    <source>
        <dbReference type="ARBA" id="ARBA00022737"/>
    </source>
</evidence>
<evidence type="ECO:0000256" key="3">
    <source>
        <dbReference type="ARBA" id="ARBA00023180"/>
    </source>
</evidence>
<reference evidence="6" key="1">
    <citation type="submission" date="2025-08" db="UniProtKB">
        <authorList>
            <consortium name="RefSeq"/>
        </authorList>
    </citation>
    <scope>IDENTIFICATION</scope>
    <source>
        <tissue evidence="6">Liver</tissue>
    </source>
</reference>
<accession>A0A9F2REC1</accession>
<dbReference type="PANTHER" id="PTHR46393:SF1">
    <property type="entry name" value="COMPLEMENT FACTOR B"/>
    <property type="match status" value="1"/>
</dbReference>
<dbReference type="KEGG" id="pbi:103065149"/>
<dbReference type="GO" id="GO:0006956">
    <property type="term" value="P:complement activation"/>
    <property type="evidence" value="ECO:0007669"/>
    <property type="project" value="TreeGrafter"/>
</dbReference>
<dbReference type="AlphaFoldDB" id="A0A9F2REC1"/>